<dbReference type="InterPro" id="IPR009078">
    <property type="entry name" value="Ferritin-like_SF"/>
</dbReference>
<protein>
    <submittedName>
        <fullName evidence="2">DUF2202 domain-containing protein</fullName>
    </submittedName>
</protein>
<dbReference type="EMBL" id="JAAZON010000127">
    <property type="protein sequence ID" value="NMC62170.1"/>
    <property type="molecule type" value="Genomic_DNA"/>
</dbReference>
<dbReference type="AlphaFoldDB" id="A0A7X9IJ15"/>
<feature type="domain" description="DUF2202" evidence="1">
    <location>
        <begin position="108"/>
        <end position="266"/>
    </location>
</feature>
<dbReference type="CDD" id="cd01048">
    <property type="entry name" value="Ferritin_like_AB2"/>
    <property type="match status" value="1"/>
</dbReference>
<evidence type="ECO:0000313" key="2">
    <source>
        <dbReference type="EMBL" id="NMC62170.1"/>
    </source>
</evidence>
<dbReference type="InterPro" id="IPR019243">
    <property type="entry name" value="DUF2202"/>
</dbReference>
<accession>A0A7X9IJ15</accession>
<proteinExistence type="predicted"/>
<comment type="caution">
    <text evidence="2">The sequence shown here is derived from an EMBL/GenBank/DDBJ whole genome shotgun (WGS) entry which is preliminary data.</text>
</comment>
<evidence type="ECO:0000313" key="3">
    <source>
        <dbReference type="Proteomes" id="UP000524246"/>
    </source>
</evidence>
<dbReference type="Gene3D" id="1.20.1260.10">
    <property type="match status" value="1"/>
</dbReference>
<organism evidence="2 3">
    <name type="scientific">SAR324 cluster bacterium</name>
    <dbReference type="NCBI Taxonomy" id="2024889"/>
    <lineage>
        <taxon>Bacteria</taxon>
        <taxon>Deltaproteobacteria</taxon>
        <taxon>SAR324 cluster</taxon>
    </lineage>
</organism>
<gene>
    <name evidence="2" type="ORF">GYA55_03285</name>
</gene>
<dbReference type="InterPro" id="IPR012347">
    <property type="entry name" value="Ferritin-like"/>
</dbReference>
<reference evidence="2 3" key="1">
    <citation type="journal article" date="2020" name="Biotechnol. Biofuels">
        <title>New insights from the biogas microbiome by comprehensive genome-resolved metagenomics of nearly 1600 species originating from multiple anaerobic digesters.</title>
        <authorList>
            <person name="Campanaro S."/>
            <person name="Treu L."/>
            <person name="Rodriguez-R L.M."/>
            <person name="Kovalovszki A."/>
            <person name="Ziels R.M."/>
            <person name="Maus I."/>
            <person name="Zhu X."/>
            <person name="Kougias P.G."/>
            <person name="Basile A."/>
            <person name="Luo G."/>
            <person name="Schluter A."/>
            <person name="Konstantinidis K.T."/>
            <person name="Angelidaki I."/>
        </authorList>
    </citation>
    <scope>NUCLEOTIDE SEQUENCE [LARGE SCALE GENOMIC DNA]</scope>
    <source>
        <strain evidence="2">AS27yjCOA_65</strain>
    </source>
</reference>
<name>A0A7X9IJ15_9DELT</name>
<evidence type="ECO:0000259" key="1">
    <source>
        <dbReference type="Pfam" id="PF09968"/>
    </source>
</evidence>
<dbReference type="Pfam" id="PF09968">
    <property type="entry name" value="DUF2202"/>
    <property type="match status" value="1"/>
</dbReference>
<dbReference type="SUPFAM" id="SSF47240">
    <property type="entry name" value="Ferritin-like"/>
    <property type="match status" value="1"/>
</dbReference>
<sequence length="286" mass="32118">MALRQGHSIESKYFIYNFDTTTEEIMHLKHLILATTTILLIASNDNALAQKGQQGQAREHFLQQESGKAYQGGRKALKKQKQAQGKRNSSGRCCQQVTSLSDLSDKEISSLKFMYEEEKLAGDLYEYFSNKWNSQIPFQQIASSEDRHKAAIEKQLSLHNVDISDLTGNAKSTYSNQTLQALYDESVDRGNTSSIEALKIGAEIEEHDIKDLNAAIAETNAPEFKCIYSKLMEASKKHLIAFVRQLSMNGVNYTISALSDEDLNSIQQRKGKRECKRMNNIAPAAV</sequence>
<dbReference type="Proteomes" id="UP000524246">
    <property type="component" value="Unassembled WGS sequence"/>
</dbReference>